<evidence type="ECO:0000313" key="2">
    <source>
        <dbReference type="Proteomes" id="UP001057402"/>
    </source>
</evidence>
<accession>A0ACB9N044</accession>
<comment type="caution">
    <text evidence="1">The sequence shown here is derived from an EMBL/GenBank/DDBJ whole genome shotgun (WGS) entry which is preliminary data.</text>
</comment>
<protein>
    <submittedName>
        <fullName evidence="1">Uncharacterized protein</fullName>
    </submittedName>
</protein>
<evidence type="ECO:0000313" key="1">
    <source>
        <dbReference type="EMBL" id="KAI4329774.1"/>
    </source>
</evidence>
<dbReference type="Proteomes" id="UP001057402">
    <property type="component" value="Chromosome 8"/>
</dbReference>
<gene>
    <name evidence="1" type="ORF">MLD38_028122</name>
</gene>
<keyword evidence="2" id="KW-1185">Reference proteome</keyword>
<organism evidence="1 2">
    <name type="scientific">Melastoma candidum</name>
    <dbReference type="NCBI Taxonomy" id="119954"/>
    <lineage>
        <taxon>Eukaryota</taxon>
        <taxon>Viridiplantae</taxon>
        <taxon>Streptophyta</taxon>
        <taxon>Embryophyta</taxon>
        <taxon>Tracheophyta</taxon>
        <taxon>Spermatophyta</taxon>
        <taxon>Magnoliopsida</taxon>
        <taxon>eudicotyledons</taxon>
        <taxon>Gunneridae</taxon>
        <taxon>Pentapetalae</taxon>
        <taxon>rosids</taxon>
        <taxon>malvids</taxon>
        <taxon>Myrtales</taxon>
        <taxon>Melastomataceae</taxon>
        <taxon>Melastomatoideae</taxon>
        <taxon>Melastomateae</taxon>
        <taxon>Melastoma</taxon>
    </lineage>
</organism>
<name>A0ACB9N044_9MYRT</name>
<sequence>MSTSSPATAFAASLSALILTATSAAASPLSATTYEVLESYNFPEGILPKGVTGHDQDPSTGKFSLYLNSSCSLSLEGSYQLRYKPLVPGVVSRDRLTGLGGVCQEREKEAEVMEDEAVKEGEI</sequence>
<proteinExistence type="predicted"/>
<reference evidence="2" key="1">
    <citation type="journal article" date="2023" name="Front. Plant Sci.">
        <title>Chromosomal-level genome assembly of Melastoma candidum provides insights into trichome evolution.</title>
        <authorList>
            <person name="Zhong Y."/>
            <person name="Wu W."/>
            <person name="Sun C."/>
            <person name="Zou P."/>
            <person name="Liu Y."/>
            <person name="Dai S."/>
            <person name="Zhou R."/>
        </authorList>
    </citation>
    <scope>NUCLEOTIDE SEQUENCE [LARGE SCALE GENOMIC DNA]</scope>
</reference>
<dbReference type="EMBL" id="CM042887">
    <property type="protein sequence ID" value="KAI4329774.1"/>
    <property type="molecule type" value="Genomic_DNA"/>
</dbReference>